<sequence>MLMVHKRDTWGGDIVVPNAGKLSSASTATGADSLKRFMIDVDRALSHSVQKVDRTCDGDIGHPFSAKNLFHLTQRMAAQQGRMVVAYGVSGSEMTARWSTDATDAQE</sequence>
<organism evidence="1">
    <name type="scientific">Melanopsichium pennsylvanicum 4</name>
    <dbReference type="NCBI Taxonomy" id="1398559"/>
    <lineage>
        <taxon>Eukaryota</taxon>
        <taxon>Fungi</taxon>
        <taxon>Dikarya</taxon>
        <taxon>Basidiomycota</taxon>
        <taxon>Ustilaginomycotina</taxon>
        <taxon>Ustilaginomycetes</taxon>
        <taxon>Ustilaginales</taxon>
        <taxon>Ustilaginaceae</taxon>
        <taxon>Melanopsichium</taxon>
    </lineage>
</organism>
<protein>
    <submittedName>
        <fullName evidence="1">Uncharacterized protein</fullName>
    </submittedName>
</protein>
<name>A0A077R3P8_9BASI</name>
<accession>A0A077R3P8</accession>
<dbReference type="AlphaFoldDB" id="A0A077R3P8"/>
<dbReference type="EMBL" id="HG529584">
    <property type="protein sequence ID" value="CDI53596.1"/>
    <property type="molecule type" value="Genomic_DNA"/>
</dbReference>
<evidence type="ECO:0000313" key="1">
    <source>
        <dbReference type="EMBL" id="CDI53596.1"/>
    </source>
</evidence>
<reference evidence="1" key="1">
    <citation type="journal article" date="2014" name="Genome Biol. Evol.">
        <title>Gene Loss Rather Than Gene Gain Is Associated with a Host Jump from Monocots to Dicots in the Smut Fungus Melanopsichium pennsylvanicum.</title>
        <authorList>
            <person name="Sharma R."/>
            <person name="Mishra B."/>
            <person name="Runge F."/>
            <person name="Thines M."/>
        </authorList>
    </citation>
    <scope>NUCLEOTIDE SEQUENCE</scope>
    <source>
        <strain evidence="1">4</strain>
    </source>
</reference>
<proteinExistence type="predicted"/>